<dbReference type="STRING" id="575594.HMPREF0501_01073"/>
<evidence type="ECO:0000313" key="7">
    <source>
        <dbReference type="Proteomes" id="UP000003987"/>
    </source>
</evidence>
<keyword evidence="3" id="KW-0378">Hydrolase</keyword>
<dbReference type="GO" id="GO:0008270">
    <property type="term" value="F:zinc ion binding"/>
    <property type="evidence" value="ECO:0007669"/>
    <property type="project" value="InterPro"/>
</dbReference>
<evidence type="ECO:0000259" key="5">
    <source>
        <dbReference type="Pfam" id="PF00413"/>
    </source>
</evidence>
<name>C7XWS0_9LACO</name>
<sequence>MTLILYLGLFGGLMWFYTNNHQFQRQADNGITYLKTSVQELGNELNGKSSHDVSNQKAAQESTVNSQTDNINGRWTSRSATIYIDMNNDTLQQAMVDAVNAWNNTGAFHFKVVHDRKQADLVASTSNNSNDQAAGLAEMNQNTVSGYFTDGHIYLNKAYLLNPEYGYNHERIVNTAEHELGHAIGLSHNNNQSVMQPSGSFFTIQPADVQAVKNIYTKKPTKPSQDNQQNS</sequence>
<evidence type="ECO:0000313" key="6">
    <source>
        <dbReference type="EMBL" id="EEU30068.1"/>
    </source>
</evidence>
<dbReference type="InterPro" id="IPR024079">
    <property type="entry name" value="MetalloPept_cat_dom_sf"/>
</dbReference>
<evidence type="ECO:0000256" key="1">
    <source>
        <dbReference type="ARBA" id="ARBA00022670"/>
    </source>
</evidence>
<dbReference type="AlphaFoldDB" id="C7XWS0"/>
<dbReference type="GO" id="GO:0006508">
    <property type="term" value="P:proteolysis"/>
    <property type="evidence" value="ECO:0007669"/>
    <property type="project" value="UniProtKB-KW"/>
</dbReference>
<feature type="domain" description="Peptidase M10 metallopeptidase" evidence="5">
    <location>
        <begin position="85"/>
        <end position="217"/>
    </location>
</feature>
<dbReference type="Pfam" id="PF00413">
    <property type="entry name" value="Peptidase_M10"/>
    <property type="match status" value="1"/>
</dbReference>
<accession>C7XWS0</accession>
<organism evidence="6 7">
    <name type="scientific">Limosilactobacillus coleohominis 101-4-CHN</name>
    <dbReference type="NCBI Taxonomy" id="575594"/>
    <lineage>
        <taxon>Bacteria</taxon>
        <taxon>Bacillati</taxon>
        <taxon>Bacillota</taxon>
        <taxon>Bacilli</taxon>
        <taxon>Lactobacillales</taxon>
        <taxon>Lactobacillaceae</taxon>
        <taxon>Limosilactobacillus</taxon>
    </lineage>
</organism>
<reference evidence="6 7" key="1">
    <citation type="submission" date="2009-06" db="EMBL/GenBank/DDBJ databases">
        <title>The Genome Sequence of Lactobacillus coleohominis strain 101-4-CHN.</title>
        <authorList>
            <consortium name="The Broad Institute Genome Sequencing Platform"/>
            <person name="Ward D."/>
            <person name="Young S.K."/>
            <person name="Zeng Q."/>
            <person name="Koehrsen M."/>
            <person name="Alvarado L."/>
            <person name="Berlin A."/>
            <person name="Borenstein D."/>
            <person name="Chen Z."/>
            <person name="Engels R."/>
            <person name="Freedman E."/>
            <person name="Gellesch M."/>
            <person name="Goldberg J."/>
            <person name="Griggs A."/>
            <person name="Gujja S."/>
            <person name="Heiman D."/>
            <person name="Hepburn T."/>
            <person name="Howarth C."/>
            <person name="Jen D."/>
            <person name="Larson L."/>
            <person name="Lewis B."/>
            <person name="Mehta T."/>
            <person name="Park D."/>
            <person name="Pearson M."/>
            <person name="Roberts A."/>
            <person name="Saif S."/>
            <person name="Shea T."/>
            <person name="Shenoy N."/>
            <person name="Sisk P."/>
            <person name="Stolte C."/>
            <person name="Sykes S."/>
            <person name="Walk T."/>
            <person name="White J."/>
            <person name="Yandava C."/>
            <person name="Liu Y."/>
            <person name="Xu Q."/>
            <person name="Lander E."/>
            <person name="Nusbaum C."/>
            <person name="Galagan J."/>
            <person name="Birren B."/>
        </authorList>
    </citation>
    <scope>NUCLEOTIDE SEQUENCE [LARGE SCALE GENOMIC DNA]</scope>
    <source>
        <strain evidence="6 7">101-4-CHN</strain>
    </source>
</reference>
<evidence type="ECO:0000256" key="2">
    <source>
        <dbReference type="ARBA" id="ARBA00022723"/>
    </source>
</evidence>
<dbReference type="HOGENOM" id="CLU_085085_0_0_9"/>
<dbReference type="eggNOG" id="COG5549">
    <property type="taxonomic scope" value="Bacteria"/>
</dbReference>
<evidence type="ECO:0000256" key="3">
    <source>
        <dbReference type="ARBA" id="ARBA00022801"/>
    </source>
</evidence>
<dbReference type="CDD" id="cd04268">
    <property type="entry name" value="ZnMc_MMP_like"/>
    <property type="match status" value="1"/>
</dbReference>
<protein>
    <submittedName>
        <fullName evidence="6">Matrixin</fullName>
    </submittedName>
</protein>
<gene>
    <name evidence="6" type="ORF">HMPREF0501_01073</name>
</gene>
<evidence type="ECO:0000256" key="4">
    <source>
        <dbReference type="ARBA" id="ARBA00022833"/>
    </source>
</evidence>
<proteinExistence type="predicted"/>
<dbReference type="SUPFAM" id="SSF55486">
    <property type="entry name" value="Metalloproteases ('zincins'), catalytic domain"/>
    <property type="match status" value="1"/>
</dbReference>
<keyword evidence="4" id="KW-0862">Zinc</keyword>
<keyword evidence="1" id="KW-0645">Protease</keyword>
<dbReference type="EMBL" id="GG698804">
    <property type="protein sequence ID" value="EEU30068.1"/>
    <property type="molecule type" value="Genomic_DNA"/>
</dbReference>
<dbReference type="InterPro" id="IPR001818">
    <property type="entry name" value="Pept_M10_metallopeptidase"/>
</dbReference>
<keyword evidence="7" id="KW-1185">Reference proteome</keyword>
<dbReference type="GO" id="GO:0004222">
    <property type="term" value="F:metalloendopeptidase activity"/>
    <property type="evidence" value="ECO:0007669"/>
    <property type="project" value="InterPro"/>
</dbReference>
<keyword evidence="2" id="KW-0479">Metal-binding</keyword>
<dbReference type="GO" id="GO:0031012">
    <property type="term" value="C:extracellular matrix"/>
    <property type="evidence" value="ECO:0007669"/>
    <property type="project" value="InterPro"/>
</dbReference>
<dbReference type="Proteomes" id="UP000003987">
    <property type="component" value="Unassembled WGS sequence"/>
</dbReference>
<dbReference type="OrthoDB" id="2148705at2"/>
<dbReference type="Gene3D" id="3.40.390.10">
    <property type="entry name" value="Collagenase (Catalytic Domain)"/>
    <property type="match status" value="1"/>
</dbReference>